<proteinExistence type="inferred from homology"/>
<dbReference type="Pfam" id="PF13302">
    <property type="entry name" value="Acetyltransf_3"/>
    <property type="match status" value="1"/>
</dbReference>
<dbReference type="PANTHER" id="PTHR43792:SF8">
    <property type="entry name" value="[RIBOSOMAL PROTEIN US5]-ALANINE N-ACETYLTRANSFERASE"/>
    <property type="match status" value="1"/>
</dbReference>
<dbReference type="CDD" id="cd04301">
    <property type="entry name" value="NAT_SF"/>
    <property type="match status" value="1"/>
</dbReference>
<organism evidence="5 6">
    <name type="scientific">Actinacidiphila polyblastidii</name>
    <dbReference type="NCBI Taxonomy" id="3110430"/>
    <lineage>
        <taxon>Bacteria</taxon>
        <taxon>Bacillati</taxon>
        <taxon>Actinomycetota</taxon>
        <taxon>Actinomycetes</taxon>
        <taxon>Kitasatosporales</taxon>
        <taxon>Streptomycetaceae</taxon>
        <taxon>Actinacidiphila</taxon>
    </lineage>
</organism>
<comment type="similarity">
    <text evidence="3">Belongs to the acetyltransferase family. RimJ subfamily.</text>
</comment>
<gene>
    <name evidence="5" type="ORF">V2S66_17650</name>
</gene>
<accession>A0ABU7PFE3</accession>
<dbReference type="PROSITE" id="PS51186">
    <property type="entry name" value="GNAT"/>
    <property type="match status" value="1"/>
</dbReference>
<evidence type="ECO:0000259" key="4">
    <source>
        <dbReference type="PROSITE" id="PS51186"/>
    </source>
</evidence>
<evidence type="ECO:0000256" key="1">
    <source>
        <dbReference type="ARBA" id="ARBA00022679"/>
    </source>
</evidence>
<dbReference type="InterPro" id="IPR016181">
    <property type="entry name" value="Acyl_CoA_acyltransferase"/>
</dbReference>
<comment type="caution">
    <text evidence="5">The sequence shown here is derived from an EMBL/GenBank/DDBJ whole genome shotgun (WGS) entry which is preliminary data.</text>
</comment>
<dbReference type="Proteomes" id="UP001344658">
    <property type="component" value="Unassembled WGS sequence"/>
</dbReference>
<dbReference type="PANTHER" id="PTHR43792">
    <property type="entry name" value="GNAT FAMILY, PUTATIVE (AFU_ORTHOLOGUE AFUA_3G00765)-RELATED-RELATED"/>
    <property type="match status" value="1"/>
</dbReference>
<dbReference type="InterPro" id="IPR000182">
    <property type="entry name" value="GNAT_dom"/>
</dbReference>
<dbReference type="Gene3D" id="3.40.630.30">
    <property type="match status" value="1"/>
</dbReference>
<protein>
    <submittedName>
        <fullName evidence="5">GNAT family N-acetyltransferase</fullName>
    </submittedName>
</protein>
<reference evidence="5 6" key="1">
    <citation type="submission" date="2023-12" db="EMBL/GenBank/DDBJ databases">
        <title>Streptomyces sp. V4-01.</title>
        <authorList>
            <person name="Somphong A."/>
            <person name="Phongsopitanun W."/>
        </authorList>
    </citation>
    <scope>NUCLEOTIDE SEQUENCE [LARGE SCALE GENOMIC DNA]</scope>
    <source>
        <strain evidence="5 6">V4-01</strain>
    </source>
</reference>
<dbReference type="RefSeq" id="WP_330796527.1">
    <property type="nucleotide sequence ID" value="NZ_JAZEWV010000013.1"/>
</dbReference>
<dbReference type="SUPFAM" id="SSF55729">
    <property type="entry name" value="Acyl-CoA N-acyltransferases (Nat)"/>
    <property type="match status" value="1"/>
</dbReference>
<evidence type="ECO:0000313" key="6">
    <source>
        <dbReference type="Proteomes" id="UP001344658"/>
    </source>
</evidence>
<dbReference type="InterPro" id="IPR051531">
    <property type="entry name" value="N-acetyltransferase"/>
</dbReference>
<name>A0ABU7PFE3_9ACTN</name>
<keyword evidence="1" id="KW-0808">Transferase</keyword>
<evidence type="ECO:0000313" key="5">
    <source>
        <dbReference type="EMBL" id="MEE4543787.1"/>
    </source>
</evidence>
<keyword evidence="2" id="KW-0012">Acyltransferase</keyword>
<feature type="domain" description="N-acetyltransferase" evidence="4">
    <location>
        <begin position="17"/>
        <end position="180"/>
    </location>
</feature>
<evidence type="ECO:0000256" key="3">
    <source>
        <dbReference type="ARBA" id="ARBA00038502"/>
    </source>
</evidence>
<sequence>MDDAPTPPHAPAGAAPVRLRTWSPDDLRLLRRTNAPEMTEHLGGPETEEKLAERHERYQRIDGDAGRMFAIVLEATGEAVGSIGFWGRTWQDQPVYETGWGVLPEYQGRGIAAAAARLVVVEARERGDRRWLHAFPKVEHAASNAVCRKAGFTLMGECAFEYPKGHPIRSNDWRTELSAPEI</sequence>
<evidence type="ECO:0000256" key="2">
    <source>
        <dbReference type="ARBA" id="ARBA00023315"/>
    </source>
</evidence>
<keyword evidence="6" id="KW-1185">Reference proteome</keyword>
<dbReference type="EMBL" id="JAZEWV010000013">
    <property type="protein sequence ID" value="MEE4543787.1"/>
    <property type="molecule type" value="Genomic_DNA"/>
</dbReference>